<evidence type="ECO:0000313" key="2">
    <source>
        <dbReference type="Proteomes" id="UP000600365"/>
    </source>
</evidence>
<gene>
    <name evidence="1" type="ORF">GCM10011579_034110</name>
</gene>
<dbReference type="Proteomes" id="UP000600365">
    <property type="component" value="Unassembled WGS sequence"/>
</dbReference>
<comment type="caution">
    <text evidence="1">The sequence shown here is derived from an EMBL/GenBank/DDBJ whole genome shotgun (WGS) entry which is preliminary data.</text>
</comment>
<dbReference type="EMBL" id="BMMM01000005">
    <property type="protein sequence ID" value="GGN64568.1"/>
    <property type="molecule type" value="Genomic_DNA"/>
</dbReference>
<accession>A0A918D4U3</accession>
<evidence type="ECO:0000313" key="1">
    <source>
        <dbReference type="EMBL" id="GGN64568.1"/>
    </source>
</evidence>
<proteinExistence type="predicted"/>
<protein>
    <submittedName>
        <fullName evidence="1">Uncharacterized protein</fullName>
    </submittedName>
</protein>
<dbReference type="AlphaFoldDB" id="A0A918D4U3"/>
<sequence>MRWTREDGRALDPWVRTHRRLGARTLAAAPESQTMTGTIAEWERWTGMVFPETGGYVIPEGLSLLRIDHSADQGTYVEPNIWMQHI</sequence>
<name>A0A918D4U3_9ACTN</name>
<reference evidence="1 2" key="1">
    <citation type="journal article" date="2014" name="Int. J. Syst. Evol. Microbiol.">
        <title>Complete genome sequence of Corynebacterium casei LMG S-19264T (=DSM 44701T), isolated from a smear-ripened cheese.</title>
        <authorList>
            <consortium name="US DOE Joint Genome Institute (JGI-PGF)"/>
            <person name="Walter F."/>
            <person name="Albersmeier A."/>
            <person name="Kalinowski J."/>
            <person name="Ruckert C."/>
        </authorList>
    </citation>
    <scope>NUCLEOTIDE SEQUENCE [LARGE SCALE GENOMIC DNA]</scope>
    <source>
        <strain evidence="1 2">CGMCC 4.7111</strain>
    </source>
</reference>
<organism evidence="1 2">
    <name type="scientific">Streptomyces albiflavescens</name>
    <dbReference type="NCBI Taxonomy" id="1623582"/>
    <lineage>
        <taxon>Bacteria</taxon>
        <taxon>Bacillati</taxon>
        <taxon>Actinomycetota</taxon>
        <taxon>Actinomycetes</taxon>
        <taxon>Kitasatosporales</taxon>
        <taxon>Streptomycetaceae</taxon>
        <taxon>Streptomyces</taxon>
    </lineage>
</organism>
<keyword evidence="2" id="KW-1185">Reference proteome</keyword>